<dbReference type="InterPro" id="IPR050109">
    <property type="entry name" value="HTH-type_TetR-like_transc_reg"/>
</dbReference>
<dbReference type="InterPro" id="IPR009057">
    <property type="entry name" value="Homeodomain-like_sf"/>
</dbReference>
<dbReference type="Gene3D" id="1.10.357.10">
    <property type="entry name" value="Tetracycline Repressor, domain 2"/>
    <property type="match status" value="1"/>
</dbReference>
<organism evidence="6 7">
    <name type="scientific">Myceligenerans salitolerans</name>
    <dbReference type="NCBI Taxonomy" id="1230528"/>
    <lineage>
        <taxon>Bacteria</taxon>
        <taxon>Bacillati</taxon>
        <taxon>Actinomycetota</taxon>
        <taxon>Actinomycetes</taxon>
        <taxon>Micrococcales</taxon>
        <taxon>Promicromonosporaceae</taxon>
        <taxon>Myceligenerans</taxon>
    </lineage>
</organism>
<dbReference type="PRINTS" id="PR00455">
    <property type="entry name" value="HTHTETR"/>
</dbReference>
<name>A0ABS3I4B1_9MICO</name>
<sequence length="214" mass="22780">MTDEHAAQPARPRRQARGRRRIEEILRAAAVVFADRGYDAATTNAIAAEAGISPGSLYQFFRNKDEVAKGLSEYYAERLDELSGTTFAVRVGADPDVGSLVGGLLEQIVAFNRAHPGFKALFSRTDMPAGLRAAVAPVQDALHARVHALISQLLPGVAPDESARVATVAIQLVRGMMPLITEADGDEAEALAAELHRALVGYLSTERGRPGAAP</sequence>
<keyword evidence="1" id="KW-0805">Transcription regulation</keyword>
<keyword evidence="3" id="KW-0804">Transcription</keyword>
<evidence type="ECO:0000259" key="5">
    <source>
        <dbReference type="PROSITE" id="PS50977"/>
    </source>
</evidence>
<dbReference type="SUPFAM" id="SSF46689">
    <property type="entry name" value="Homeodomain-like"/>
    <property type="match status" value="1"/>
</dbReference>
<dbReference type="PANTHER" id="PTHR30055">
    <property type="entry name" value="HTH-TYPE TRANSCRIPTIONAL REGULATOR RUTR"/>
    <property type="match status" value="1"/>
</dbReference>
<proteinExistence type="predicted"/>
<evidence type="ECO:0000256" key="4">
    <source>
        <dbReference type="PROSITE-ProRule" id="PRU00335"/>
    </source>
</evidence>
<dbReference type="RefSeq" id="WP_207273749.1">
    <property type="nucleotide sequence ID" value="NZ_JAFMPK010000019.1"/>
</dbReference>
<dbReference type="InterPro" id="IPR023772">
    <property type="entry name" value="DNA-bd_HTH_TetR-type_CS"/>
</dbReference>
<feature type="domain" description="HTH tetR-type" evidence="5">
    <location>
        <begin position="19"/>
        <end position="79"/>
    </location>
</feature>
<evidence type="ECO:0000256" key="1">
    <source>
        <dbReference type="ARBA" id="ARBA00023015"/>
    </source>
</evidence>
<evidence type="ECO:0000313" key="6">
    <source>
        <dbReference type="EMBL" id="MBO0607823.1"/>
    </source>
</evidence>
<keyword evidence="7" id="KW-1185">Reference proteome</keyword>
<feature type="DNA-binding region" description="H-T-H motif" evidence="4">
    <location>
        <begin position="42"/>
        <end position="61"/>
    </location>
</feature>
<dbReference type="EMBL" id="JAFMPK010000019">
    <property type="protein sequence ID" value="MBO0607823.1"/>
    <property type="molecule type" value="Genomic_DNA"/>
</dbReference>
<evidence type="ECO:0000256" key="3">
    <source>
        <dbReference type="ARBA" id="ARBA00023163"/>
    </source>
</evidence>
<protein>
    <submittedName>
        <fullName evidence="6">TetR/AcrR family transcriptional regulator</fullName>
    </submittedName>
</protein>
<gene>
    <name evidence="6" type="ORF">J0911_02120</name>
</gene>
<dbReference type="PROSITE" id="PS01081">
    <property type="entry name" value="HTH_TETR_1"/>
    <property type="match status" value="1"/>
</dbReference>
<reference evidence="7" key="2">
    <citation type="submission" date="2023-07" db="EMBL/GenBank/DDBJ databases">
        <title>Myceligenerans salitolerans sp. nov., a halotolerant actinomycete isolated from a salt lake in Xinjiang, China.</title>
        <authorList>
            <person name="Guan T."/>
        </authorList>
    </citation>
    <scope>NUCLEOTIDE SEQUENCE [LARGE SCALE GENOMIC DNA]</scope>
    <source>
        <strain evidence="7">XHU 5031</strain>
    </source>
</reference>
<dbReference type="InterPro" id="IPR001647">
    <property type="entry name" value="HTH_TetR"/>
</dbReference>
<dbReference type="PROSITE" id="PS50977">
    <property type="entry name" value="HTH_TETR_2"/>
    <property type="match status" value="1"/>
</dbReference>
<dbReference type="InterPro" id="IPR041669">
    <property type="entry name" value="TetR_C_15"/>
</dbReference>
<comment type="caution">
    <text evidence="6">The sequence shown here is derived from an EMBL/GenBank/DDBJ whole genome shotgun (WGS) entry which is preliminary data.</text>
</comment>
<keyword evidence="2 4" id="KW-0238">DNA-binding</keyword>
<evidence type="ECO:0000313" key="7">
    <source>
        <dbReference type="Proteomes" id="UP000664617"/>
    </source>
</evidence>
<accession>A0ABS3I4B1</accession>
<reference evidence="6 7" key="1">
    <citation type="submission" date="2021-03" db="EMBL/GenBank/DDBJ databases">
        <authorList>
            <person name="Xin L."/>
        </authorList>
    </citation>
    <scope>NUCLEOTIDE SEQUENCE [LARGE SCALE GENOMIC DNA]</scope>
    <source>
        <strain evidence="6 7">XHU 5031</strain>
    </source>
</reference>
<dbReference type="Pfam" id="PF17918">
    <property type="entry name" value="TetR_C_15"/>
    <property type="match status" value="1"/>
</dbReference>
<dbReference type="Proteomes" id="UP000664617">
    <property type="component" value="Unassembled WGS sequence"/>
</dbReference>
<dbReference type="Pfam" id="PF00440">
    <property type="entry name" value="TetR_N"/>
    <property type="match status" value="1"/>
</dbReference>
<evidence type="ECO:0000256" key="2">
    <source>
        <dbReference type="ARBA" id="ARBA00023125"/>
    </source>
</evidence>
<dbReference type="PANTHER" id="PTHR30055:SF238">
    <property type="entry name" value="MYCOFACTOCIN BIOSYNTHESIS TRANSCRIPTIONAL REGULATOR MFTR-RELATED"/>
    <property type="match status" value="1"/>
</dbReference>